<dbReference type="GO" id="GO:0000976">
    <property type="term" value="F:transcription cis-regulatory region binding"/>
    <property type="evidence" value="ECO:0007669"/>
    <property type="project" value="TreeGrafter"/>
</dbReference>
<evidence type="ECO:0000313" key="5">
    <source>
        <dbReference type="EMBL" id="KAA8829944.1"/>
    </source>
</evidence>
<evidence type="ECO:0000256" key="1">
    <source>
        <dbReference type="ARBA" id="ARBA00023015"/>
    </source>
</evidence>
<dbReference type="Pfam" id="PF13377">
    <property type="entry name" value="Peripla_BP_3"/>
    <property type="match status" value="1"/>
</dbReference>
<evidence type="ECO:0000259" key="4">
    <source>
        <dbReference type="PROSITE" id="PS50932"/>
    </source>
</evidence>
<dbReference type="CDD" id="cd06267">
    <property type="entry name" value="PBP1_LacI_sugar_binding-like"/>
    <property type="match status" value="1"/>
</dbReference>
<dbReference type="PANTHER" id="PTHR30146:SF109">
    <property type="entry name" value="HTH-TYPE TRANSCRIPTIONAL REGULATOR GALS"/>
    <property type="match status" value="1"/>
</dbReference>
<dbReference type="SMART" id="SM00354">
    <property type="entry name" value="HTH_LACI"/>
    <property type="match status" value="1"/>
</dbReference>
<dbReference type="PROSITE" id="PS50932">
    <property type="entry name" value="HTH_LACI_2"/>
    <property type="match status" value="1"/>
</dbReference>
<dbReference type="InterPro" id="IPR010982">
    <property type="entry name" value="Lambda_DNA-bd_dom_sf"/>
</dbReference>
<accession>A0A5M9ZQP4</accession>
<dbReference type="CDD" id="cd01392">
    <property type="entry name" value="HTH_LacI"/>
    <property type="match status" value="1"/>
</dbReference>
<dbReference type="PANTHER" id="PTHR30146">
    <property type="entry name" value="LACI-RELATED TRANSCRIPTIONAL REPRESSOR"/>
    <property type="match status" value="1"/>
</dbReference>
<gene>
    <name evidence="5" type="ORF">EMO89_07420</name>
</gene>
<dbReference type="Pfam" id="PF00356">
    <property type="entry name" value="LacI"/>
    <property type="match status" value="1"/>
</dbReference>
<dbReference type="GO" id="GO:0003700">
    <property type="term" value="F:DNA-binding transcription factor activity"/>
    <property type="evidence" value="ECO:0007669"/>
    <property type="project" value="TreeGrafter"/>
</dbReference>
<comment type="caution">
    <text evidence="5">The sequence shown here is derived from an EMBL/GenBank/DDBJ whole genome shotgun (WGS) entry which is preliminary data.</text>
</comment>
<keyword evidence="2" id="KW-0238">DNA-binding</keyword>
<evidence type="ECO:0000256" key="3">
    <source>
        <dbReference type="ARBA" id="ARBA00023163"/>
    </source>
</evidence>
<dbReference type="SUPFAM" id="SSF47413">
    <property type="entry name" value="lambda repressor-like DNA-binding domains"/>
    <property type="match status" value="1"/>
</dbReference>
<sequence>MRAFFAAFVVFLAVSRGHAHTMVRMKDSENGQVGGCGAHVPRVRLKDVAEAAGLSLTTVSRAFSRPGRVSEHTVRYVHEVANRLGYIPDQIAPVEDRRTLHSVIAVLVANLDNPVFVDMMHGLDRRFAEYGFVTSVVDFQEDPVREMEVAERLVPFVDALIFASPRTSSTSIRKIAQVVPTVAVDRVVRGVPSVVVDDRAATADAMEQLLRLGHGKLTYLSGPEGSWQDGYRWNSMHLAGRRIGMTMRRLPGESFVRDGGRMAVDEFLRTPTTALIAYDDLMAIGFMEEMRARGYAVPERCSVVGFDGIVQGAECAPALSTIAIDYHKLGEAAANHLITRLLHVGESAGPIVHMPAEFIPRASIAPAPPILKS</sequence>
<evidence type="ECO:0000313" key="6">
    <source>
        <dbReference type="Proteomes" id="UP000412028"/>
    </source>
</evidence>
<dbReference type="SUPFAM" id="SSF53822">
    <property type="entry name" value="Periplasmic binding protein-like I"/>
    <property type="match status" value="1"/>
</dbReference>
<dbReference type="InterPro" id="IPR028082">
    <property type="entry name" value="Peripla_BP_I"/>
</dbReference>
<keyword evidence="1" id="KW-0805">Transcription regulation</keyword>
<dbReference type="OrthoDB" id="3258243at2"/>
<reference evidence="5 6" key="1">
    <citation type="journal article" date="2019" name="Syst. Appl. Microbiol.">
        <title>Characterization of Bifidobacterium species in feaces of the Egyptian fruit bat: Description of B. vespertilionis sp. nov. and B. rousetti sp. nov.</title>
        <authorList>
            <person name="Modesto M."/>
            <person name="Satti M."/>
            <person name="Watanabe K."/>
            <person name="Puglisi E."/>
            <person name="Morelli L."/>
            <person name="Huang C.-H."/>
            <person name="Liou J.-S."/>
            <person name="Miyashita M."/>
            <person name="Tamura T."/>
            <person name="Saito S."/>
            <person name="Mori K."/>
            <person name="Huang L."/>
            <person name="Sciavilla P."/>
            <person name="Sandri C."/>
            <person name="Spiezio C."/>
            <person name="Vitali F."/>
            <person name="Cavalieri D."/>
            <person name="Perpetuini G."/>
            <person name="Tofalo R."/>
            <person name="Bonetti A."/>
            <person name="Arita M."/>
            <person name="Mattarelli P."/>
        </authorList>
    </citation>
    <scope>NUCLEOTIDE SEQUENCE [LARGE SCALE GENOMIC DNA]</scope>
    <source>
        <strain evidence="5 6">RST7</strain>
    </source>
</reference>
<proteinExistence type="predicted"/>
<dbReference type="InterPro" id="IPR000843">
    <property type="entry name" value="HTH_LacI"/>
</dbReference>
<evidence type="ECO:0000256" key="2">
    <source>
        <dbReference type="ARBA" id="ARBA00023125"/>
    </source>
</evidence>
<organism evidence="5 6">
    <name type="scientific">Bifidobacterium tissieri</name>
    <dbReference type="NCBI Taxonomy" id="1630162"/>
    <lineage>
        <taxon>Bacteria</taxon>
        <taxon>Bacillati</taxon>
        <taxon>Actinomycetota</taxon>
        <taxon>Actinomycetes</taxon>
        <taxon>Bifidobacteriales</taxon>
        <taxon>Bifidobacteriaceae</taxon>
        <taxon>Bifidobacterium</taxon>
    </lineage>
</organism>
<dbReference type="InterPro" id="IPR046335">
    <property type="entry name" value="LacI/GalR-like_sensor"/>
</dbReference>
<dbReference type="Gene3D" id="3.40.50.2300">
    <property type="match status" value="2"/>
</dbReference>
<dbReference type="EMBL" id="RZUI01000008">
    <property type="protein sequence ID" value="KAA8829944.1"/>
    <property type="molecule type" value="Genomic_DNA"/>
</dbReference>
<name>A0A5M9ZQP4_9BIFI</name>
<dbReference type="Proteomes" id="UP000412028">
    <property type="component" value="Unassembled WGS sequence"/>
</dbReference>
<dbReference type="AlphaFoldDB" id="A0A5M9ZQP4"/>
<protein>
    <submittedName>
        <fullName evidence="5">LacI family transcriptional regulator</fullName>
    </submittedName>
</protein>
<dbReference type="Gene3D" id="1.10.260.40">
    <property type="entry name" value="lambda repressor-like DNA-binding domains"/>
    <property type="match status" value="1"/>
</dbReference>
<feature type="domain" description="HTH lacI-type" evidence="4">
    <location>
        <begin position="43"/>
        <end position="92"/>
    </location>
</feature>
<keyword evidence="3" id="KW-0804">Transcription</keyword>